<proteinExistence type="predicted"/>
<dbReference type="KEGG" id="gfm:Enr17x_15970"/>
<dbReference type="InterPro" id="IPR011101">
    <property type="entry name" value="DUF5131"/>
</dbReference>
<dbReference type="InterPro" id="IPR029063">
    <property type="entry name" value="SAM-dependent_MTases_sf"/>
</dbReference>
<dbReference type="Pfam" id="PF07505">
    <property type="entry name" value="DUF5131"/>
    <property type="match status" value="1"/>
</dbReference>
<accession>A0A518I903</accession>
<sequence>MLNLIATDCLPWMQKQKDNAVNLTFFSPPYEDARTYGLGFKLKGEAWVLGVLNHCEYYGVPFFFKQWGGVNKKEAGRELCGQIYDEFPEFSQAPLPDHKTRKQLMEMYS</sequence>
<reference evidence="1 2" key="1">
    <citation type="submission" date="2019-03" db="EMBL/GenBank/DDBJ databases">
        <title>Deep-cultivation of Planctomycetes and their phenomic and genomic characterization uncovers novel biology.</title>
        <authorList>
            <person name="Wiegand S."/>
            <person name="Jogler M."/>
            <person name="Boedeker C."/>
            <person name="Pinto D."/>
            <person name="Vollmers J."/>
            <person name="Rivas-Marin E."/>
            <person name="Kohn T."/>
            <person name="Peeters S.H."/>
            <person name="Heuer A."/>
            <person name="Rast P."/>
            <person name="Oberbeckmann S."/>
            <person name="Bunk B."/>
            <person name="Jeske O."/>
            <person name="Meyerdierks A."/>
            <person name="Storesund J.E."/>
            <person name="Kallscheuer N."/>
            <person name="Luecker S."/>
            <person name="Lage O.M."/>
            <person name="Pohl T."/>
            <person name="Merkel B.J."/>
            <person name="Hornburger P."/>
            <person name="Mueller R.-W."/>
            <person name="Bruemmer F."/>
            <person name="Labrenz M."/>
            <person name="Spormann A.M."/>
            <person name="Op den Camp H."/>
            <person name="Overmann J."/>
            <person name="Amann R."/>
            <person name="Jetten M.S.M."/>
            <person name="Mascher T."/>
            <person name="Medema M.H."/>
            <person name="Devos D.P."/>
            <person name="Kaster A.-K."/>
            <person name="Ovreas L."/>
            <person name="Rohde M."/>
            <person name="Galperin M.Y."/>
            <person name="Jogler C."/>
        </authorList>
    </citation>
    <scope>NUCLEOTIDE SEQUENCE [LARGE SCALE GENOMIC DNA]</scope>
    <source>
        <strain evidence="1 2">Enr17</strain>
    </source>
</reference>
<protein>
    <submittedName>
        <fullName evidence="1">Phage protein Gp37/Gp68</fullName>
    </submittedName>
</protein>
<evidence type="ECO:0000313" key="2">
    <source>
        <dbReference type="Proteomes" id="UP000318313"/>
    </source>
</evidence>
<name>A0A518I903_9PLAN</name>
<dbReference type="Proteomes" id="UP000318313">
    <property type="component" value="Chromosome"/>
</dbReference>
<gene>
    <name evidence="1" type="ORF">Enr17x_15970</name>
</gene>
<keyword evidence="2" id="KW-1185">Reference proteome</keyword>
<dbReference type="AlphaFoldDB" id="A0A518I903"/>
<dbReference type="EMBL" id="CP037452">
    <property type="protein sequence ID" value="QDV49577.1"/>
    <property type="molecule type" value="Genomic_DNA"/>
</dbReference>
<dbReference type="RefSeq" id="WP_145307442.1">
    <property type="nucleotide sequence ID" value="NZ_CP037452.1"/>
</dbReference>
<evidence type="ECO:0000313" key="1">
    <source>
        <dbReference type="EMBL" id="QDV49577.1"/>
    </source>
</evidence>
<dbReference type="OrthoDB" id="9787478at2"/>
<dbReference type="SUPFAM" id="SSF53335">
    <property type="entry name" value="S-adenosyl-L-methionine-dependent methyltransferases"/>
    <property type="match status" value="1"/>
</dbReference>
<organism evidence="1 2">
    <name type="scientific">Gimesia fumaroli</name>
    <dbReference type="NCBI Taxonomy" id="2527976"/>
    <lineage>
        <taxon>Bacteria</taxon>
        <taxon>Pseudomonadati</taxon>
        <taxon>Planctomycetota</taxon>
        <taxon>Planctomycetia</taxon>
        <taxon>Planctomycetales</taxon>
        <taxon>Planctomycetaceae</taxon>
        <taxon>Gimesia</taxon>
    </lineage>
</organism>